<dbReference type="OrthoDB" id="9795199at2"/>
<dbReference type="AlphaFoldDB" id="A0A1H6J6V8"/>
<feature type="domain" description="N-acetyltransferase" evidence="1">
    <location>
        <begin position="2"/>
        <end position="162"/>
    </location>
</feature>
<evidence type="ECO:0000259" key="1">
    <source>
        <dbReference type="PROSITE" id="PS51186"/>
    </source>
</evidence>
<accession>A0A1H6J6V8</accession>
<dbReference type="Proteomes" id="UP000199634">
    <property type="component" value="Unassembled WGS sequence"/>
</dbReference>
<dbReference type="InterPro" id="IPR000182">
    <property type="entry name" value="GNAT_dom"/>
</dbReference>
<sequence>MIKLRRLKEQDLQTRVDWMNNPKIYETMHFTPPITIEKTLEWFQNNKGNVSRIDLVVEEEGFILAMDGLTGIDNIIRKGESYTMVNPEHKSKGIGTKTLFLKSIYAFEVAGVKKIWAFIDGDNIASIKMCEKIGYKVEGVLRNEILRDGVLIDRMYMGCLEEDLKKELFNYRIENDEIFLFED</sequence>
<dbReference type="PROSITE" id="PS51186">
    <property type="entry name" value="GNAT"/>
    <property type="match status" value="1"/>
</dbReference>
<evidence type="ECO:0000313" key="3">
    <source>
        <dbReference type="Proteomes" id="UP000199634"/>
    </source>
</evidence>
<dbReference type="RefSeq" id="WP_091095622.1">
    <property type="nucleotide sequence ID" value="NZ_FNXE01000002.1"/>
</dbReference>
<evidence type="ECO:0000313" key="2">
    <source>
        <dbReference type="EMBL" id="SEH57718.1"/>
    </source>
</evidence>
<dbReference type="Pfam" id="PF13302">
    <property type="entry name" value="Acetyltransf_3"/>
    <property type="match status" value="1"/>
</dbReference>
<dbReference type="SUPFAM" id="SSF55729">
    <property type="entry name" value="Acyl-CoA N-acyltransferases (Nat)"/>
    <property type="match status" value="1"/>
</dbReference>
<name>A0A1H6J6V8_9FLAO</name>
<reference evidence="3" key="1">
    <citation type="submission" date="2016-10" db="EMBL/GenBank/DDBJ databases">
        <authorList>
            <person name="Varghese N."/>
            <person name="Submissions S."/>
        </authorList>
    </citation>
    <scope>NUCLEOTIDE SEQUENCE [LARGE SCALE GENOMIC DNA]</scope>
    <source>
        <strain evidence="3">CGMCC 1.10825</strain>
    </source>
</reference>
<dbReference type="PANTHER" id="PTHR43415:SF3">
    <property type="entry name" value="GNAT-FAMILY ACETYLTRANSFERASE"/>
    <property type="match status" value="1"/>
</dbReference>
<dbReference type="EMBL" id="FNXE01000002">
    <property type="protein sequence ID" value="SEH57718.1"/>
    <property type="molecule type" value="Genomic_DNA"/>
</dbReference>
<keyword evidence="3" id="KW-1185">Reference proteome</keyword>
<protein>
    <submittedName>
        <fullName evidence="2">Protein N-acetyltransferase, RimJ/RimL family</fullName>
    </submittedName>
</protein>
<dbReference type="PANTHER" id="PTHR43415">
    <property type="entry name" value="SPERMIDINE N(1)-ACETYLTRANSFERASE"/>
    <property type="match status" value="1"/>
</dbReference>
<proteinExistence type="predicted"/>
<dbReference type="InterPro" id="IPR016181">
    <property type="entry name" value="Acyl_CoA_acyltransferase"/>
</dbReference>
<organism evidence="2 3">
    <name type="scientific">Paenimyroides marinum</name>
    <dbReference type="NCBI Taxonomy" id="1159016"/>
    <lineage>
        <taxon>Bacteria</taxon>
        <taxon>Pseudomonadati</taxon>
        <taxon>Bacteroidota</taxon>
        <taxon>Flavobacteriia</taxon>
        <taxon>Flavobacteriales</taxon>
        <taxon>Flavobacteriaceae</taxon>
        <taxon>Paenimyroides</taxon>
    </lineage>
</organism>
<dbReference type="STRING" id="1159016.SAMN02927937_00312"/>
<gene>
    <name evidence="2" type="ORF">SAMN02927937_00312</name>
</gene>
<dbReference type="GO" id="GO:0016747">
    <property type="term" value="F:acyltransferase activity, transferring groups other than amino-acyl groups"/>
    <property type="evidence" value="ECO:0007669"/>
    <property type="project" value="InterPro"/>
</dbReference>
<keyword evidence="2" id="KW-0808">Transferase</keyword>
<dbReference type="Gene3D" id="3.40.630.30">
    <property type="match status" value="1"/>
</dbReference>